<protein>
    <submittedName>
        <fullName evidence="3">Uncharacterized protein</fullName>
    </submittedName>
</protein>
<evidence type="ECO:0000313" key="4">
    <source>
        <dbReference type="Proteomes" id="UP000567795"/>
    </source>
</evidence>
<keyword evidence="2" id="KW-0472">Membrane</keyword>
<sequence>MNDAEEIARRGLRAARARAAAILRLRRAALTVVWASWALAGVLLVAALCGILGSVFGAAAGPVAWAAASGFVVAVAVGWVVLSALRPAGEGRFTRHATGSAGSAGASAVPAGAPGAADPGRLGTTVALPPESAPELYALIGGLAAELDVPEPGLIALTPDCDSWLDETPQAAGPVLVIGSPFLWWMRVDELRALLAPVVAGTTAAVDRDIQAARAFVRDLETHGPVGSAAGRPAPGLPAAEQAAGSGSGSEGWLRRVRAFLLALGCRPLPGVAAVRRRLLLRCFPHAAELERFVAAFASARAQLVDYGRRVRAQEQVGLAYACWDRLLTRVALPCWQQGLWPTGLNEGVVYALTELSRRDRLAEGYERRLARRPASDLLADPADVDAQVSLLAAHLFHGGPLRAPLAWEDYPSRVVDPLWRRRAAALDAALDRLDGRTAGPGGLGSPGGPGGRRGAGRPTRPGSITNAGASAVPAAASATPGGTDARSTVARLLRPIGTGGSDQLAAALAAELLRGRPHGGSGQYPGLGDQTGEELLADHVRAMICCAAVDTAGARPGLDWLDGPVLRVDGRRAPGLSFAVLQAVEEGDHTLLRAWMEEVGVHLEVPVRLPG</sequence>
<comment type="caution">
    <text evidence="3">The sequence shown here is derived from an EMBL/GenBank/DDBJ whole genome shotgun (WGS) entry which is preliminary data.</text>
</comment>
<accession>A0A852ZS66</accession>
<evidence type="ECO:0000313" key="3">
    <source>
        <dbReference type="EMBL" id="NYI05223.1"/>
    </source>
</evidence>
<organism evidence="3 4">
    <name type="scientific">Allostreptomyces psammosilenae</name>
    <dbReference type="NCBI Taxonomy" id="1892865"/>
    <lineage>
        <taxon>Bacteria</taxon>
        <taxon>Bacillati</taxon>
        <taxon>Actinomycetota</taxon>
        <taxon>Actinomycetes</taxon>
        <taxon>Kitasatosporales</taxon>
        <taxon>Streptomycetaceae</taxon>
        <taxon>Allostreptomyces</taxon>
    </lineage>
</organism>
<feature type="transmembrane region" description="Helical" evidence="2">
    <location>
        <begin position="32"/>
        <end position="57"/>
    </location>
</feature>
<gene>
    <name evidence="3" type="ORF">FHU37_002166</name>
</gene>
<feature type="compositionally biased region" description="Low complexity" evidence="1">
    <location>
        <begin position="457"/>
        <end position="485"/>
    </location>
</feature>
<feature type="compositionally biased region" description="Gly residues" evidence="1">
    <location>
        <begin position="439"/>
        <end position="454"/>
    </location>
</feature>
<keyword evidence="2" id="KW-1133">Transmembrane helix</keyword>
<proteinExistence type="predicted"/>
<dbReference type="EMBL" id="JACBZD010000001">
    <property type="protein sequence ID" value="NYI05223.1"/>
    <property type="molecule type" value="Genomic_DNA"/>
</dbReference>
<feature type="compositionally biased region" description="Low complexity" evidence="1">
    <location>
        <begin position="227"/>
        <end position="245"/>
    </location>
</feature>
<feature type="transmembrane region" description="Helical" evidence="2">
    <location>
        <begin position="63"/>
        <end position="85"/>
    </location>
</feature>
<evidence type="ECO:0000256" key="1">
    <source>
        <dbReference type="SAM" id="MobiDB-lite"/>
    </source>
</evidence>
<name>A0A852ZS66_9ACTN</name>
<keyword evidence="2" id="KW-0812">Transmembrane</keyword>
<feature type="region of interest" description="Disordered" evidence="1">
    <location>
        <begin position="224"/>
        <end position="250"/>
    </location>
</feature>
<feature type="region of interest" description="Disordered" evidence="1">
    <location>
        <begin position="434"/>
        <end position="485"/>
    </location>
</feature>
<reference evidence="3 4" key="1">
    <citation type="submission" date="2020-07" db="EMBL/GenBank/DDBJ databases">
        <title>Sequencing the genomes of 1000 actinobacteria strains.</title>
        <authorList>
            <person name="Klenk H.-P."/>
        </authorList>
    </citation>
    <scope>NUCLEOTIDE SEQUENCE [LARGE SCALE GENOMIC DNA]</scope>
    <source>
        <strain evidence="3 4">DSM 42178</strain>
    </source>
</reference>
<dbReference type="RefSeq" id="WP_312892547.1">
    <property type="nucleotide sequence ID" value="NZ_JACBZD010000001.1"/>
</dbReference>
<dbReference type="AlphaFoldDB" id="A0A852ZS66"/>
<evidence type="ECO:0000256" key="2">
    <source>
        <dbReference type="SAM" id="Phobius"/>
    </source>
</evidence>
<dbReference type="Proteomes" id="UP000567795">
    <property type="component" value="Unassembled WGS sequence"/>
</dbReference>
<keyword evidence="4" id="KW-1185">Reference proteome</keyword>